<dbReference type="PATRIC" id="fig|1598.90.peg.577"/>
<comment type="caution">
    <text evidence="1">The sequence shown here is derived from an EMBL/GenBank/DDBJ whole genome shotgun (WGS) entry which is preliminary data.</text>
</comment>
<evidence type="ECO:0000313" key="2">
    <source>
        <dbReference type="Proteomes" id="UP000027731"/>
    </source>
</evidence>
<proteinExistence type="predicted"/>
<dbReference type="Proteomes" id="UP000027731">
    <property type="component" value="Unassembled WGS sequence"/>
</dbReference>
<protein>
    <submittedName>
        <fullName evidence="1">Uncharacterized protein</fullName>
    </submittedName>
</protein>
<dbReference type="EMBL" id="JOSX01000010">
    <property type="protein sequence ID" value="KEK16158.1"/>
    <property type="molecule type" value="Genomic_DNA"/>
</dbReference>
<evidence type="ECO:0000313" key="1">
    <source>
        <dbReference type="EMBL" id="KEK16158.1"/>
    </source>
</evidence>
<sequence length="252" mass="29348">MDILDKYNNDDKLTDLPKTNMTLAIDKKIFNDKNVSIDEIGLYAYLVFISGRVGEYNGKRVVTNYKALDLYKRIYKPKGLSGSYRKTVDNIEKMLRHLEELGYIKRFTSMGYPIIAMSEIEDKQSSILINVVNAKIITNGTSSRQTLKLLATYAALRLCISERRKRSKVDTGKKVFDMPLGHVANYVNSDPRTVNRYLQWLRTNYVLAYFKVVLPQVDKPMRCVYSDIYDHKTLRENVEYRLRKGYVKRVVE</sequence>
<dbReference type="AlphaFoldDB" id="A0A073JQL4"/>
<name>A0A073JQL4_LIMRT</name>
<gene>
    <name evidence="1" type="ORF">LR3_08895</name>
</gene>
<accession>A0A073JQL4</accession>
<reference evidence="1 2" key="1">
    <citation type="submission" date="2014-06" db="EMBL/GenBank/DDBJ databases">
        <title>Genetic determinant of reutericyclin biosynthesis of Lactobacillus reuteri.</title>
        <authorList>
            <person name="Lin X."/>
            <person name="Duar R."/>
            <person name="Walter J."/>
            <person name="Gaenzle M."/>
        </authorList>
    </citation>
    <scope>NUCLEOTIDE SEQUENCE [LARGE SCALE GENOMIC DNA]</scope>
    <source>
        <strain evidence="1 2">LTH2584</strain>
    </source>
</reference>
<organism evidence="1 2">
    <name type="scientific">Limosilactobacillus reuteri</name>
    <name type="common">Lactobacillus reuteri</name>
    <dbReference type="NCBI Taxonomy" id="1598"/>
    <lineage>
        <taxon>Bacteria</taxon>
        <taxon>Bacillati</taxon>
        <taxon>Bacillota</taxon>
        <taxon>Bacilli</taxon>
        <taxon>Lactobacillales</taxon>
        <taxon>Lactobacillaceae</taxon>
        <taxon>Limosilactobacillus</taxon>
    </lineage>
</organism>